<proteinExistence type="inferred from homology"/>
<keyword evidence="5 10" id="KW-0732">Signal</keyword>
<evidence type="ECO:0000256" key="4">
    <source>
        <dbReference type="ARBA" id="ARBA00022692"/>
    </source>
</evidence>
<keyword evidence="3 10" id="KW-1134">Transmembrane beta strand</keyword>
<dbReference type="InterPro" id="IPR003684">
    <property type="entry name" value="Porin_alphabac"/>
</dbReference>
<evidence type="ECO:0000313" key="12">
    <source>
        <dbReference type="Proteomes" id="UP001224644"/>
    </source>
</evidence>
<organism evidence="11 12">
    <name type="scientific">Methylobacterium adhaesivum</name>
    <dbReference type="NCBI Taxonomy" id="333297"/>
    <lineage>
        <taxon>Bacteria</taxon>
        <taxon>Pseudomonadati</taxon>
        <taxon>Pseudomonadota</taxon>
        <taxon>Alphaproteobacteria</taxon>
        <taxon>Hyphomicrobiales</taxon>
        <taxon>Methylobacteriaceae</taxon>
        <taxon>Methylobacterium</taxon>
    </lineage>
</organism>
<evidence type="ECO:0000256" key="2">
    <source>
        <dbReference type="ARBA" id="ARBA00022448"/>
    </source>
</evidence>
<evidence type="ECO:0000256" key="5">
    <source>
        <dbReference type="ARBA" id="ARBA00022729"/>
    </source>
</evidence>
<comment type="subcellular location">
    <subcellularLocation>
        <location evidence="10">Cell outer membrane</location>
        <topology evidence="10">Multi-pass membrane protein</topology>
    </subcellularLocation>
</comment>
<evidence type="ECO:0000256" key="6">
    <source>
        <dbReference type="ARBA" id="ARBA00023065"/>
    </source>
</evidence>
<dbReference type="Pfam" id="PF02530">
    <property type="entry name" value="Porin_2"/>
    <property type="match status" value="1"/>
</dbReference>
<accession>A0ABT8BIM0</accession>
<keyword evidence="2 10" id="KW-0813">Transport</keyword>
<sequence>MGKINKTFLVSVTVIAGTSAAGAADLPAKAAAPIEFVRVCNTYGAGFFYIPGTDTCIRLSGRARFEVGYQTSYSRTSSGTSTPGDLTGYRGLARINVDARTQTSYGTLRAFLRVEAASRTGIPTIRSGTTERIGNAFAATGQDQAGRVQQYFNTDKAFIQFAGFTAGRASSFFDFYAHDFEIIASSMSSDVNSTNLAAYTAKLGTAGLTATVSMEDPSFRRTPLFTAANAPGTSLAASPVFIGFSANGTPTGVGYIDVVQRNRLPDFVGVLRYDSSWGSAQLSAAVHELNYANPIAGVFTGTNLGSAVTATNSVAAPSLATAYGWAVQGGVKINMPFIADGDTLYLQASYGEGAGMYTGFSSYTGSYIGNTSSIQGSAFNQYFNDAVLNPFTNRLELSTTFTAVASYLHYWTPELRSAAFGSYGELNFANGARARQGAYYGITGTGPGVPGTRFYEVSQVLRDNYRFVVGASLIWSPVRDLDIGVESIYTRYGVTSGRVLDLSRFPAQNAAFVNNLANTIRTKTAEDTVQVRARVQRDF</sequence>
<feature type="chain" id="PRO_5045005802" description="Porin" evidence="10">
    <location>
        <begin position="24"/>
        <end position="539"/>
    </location>
</feature>
<comment type="similarity">
    <text evidence="1 10">Belongs to the alphaproteobacteria porin family.</text>
</comment>
<evidence type="ECO:0000256" key="3">
    <source>
        <dbReference type="ARBA" id="ARBA00022452"/>
    </source>
</evidence>
<evidence type="ECO:0000256" key="1">
    <source>
        <dbReference type="ARBA" id="ARBA00009521"/>
    </source>
</evidence>
<keyword evidence="6 10" id="KW-0406">Ion transport</keyword>
<keyword evidence="7 10" id="KW-0626">Porin</keyword>
<protein>
    <recommendedName>
        <fullName evidence="10">Porin</fullName>
    </recommendedName>
</protein>
<keyword evidence="8 10" id="KW-0472">Membrane</keyword>
<keyword evidence="9 10" id="KW-0998">Cell outer membrane</keyword>
<evidence type="ECO:0000313" key="11">
    <source>
        <dbReference type="EMBL" id="MDN3592007.1"/>
    </source>
</evidence>
<reference evidence="12" key="1">
    <citation type="journal article" date="2019" name="Int. J. Syst. Evol. Microbiol.">
        <title>The Global Catalogue of Microorganisms (GCM) 10K type strain sequencing project: providing services to taxonomists for standard genome sequencing and annotation.</title>
        <authorList>
            <consortium name="The Broad Institute Genomics Platform"/>
            <consortium name="The Broad Institute Genome Sequencing Center for Infectious Disease"/>
            <person name="Wu L."/>
            <person name="Ma J."/>
        </authorList>
    </citation>
    <scope>NUCLEOTIDE SEQUENCE [LARGE SCALE GENOMIC DNA]</scope>
    <source>
        <strain evidence="12">CECT 7069</strain>
    </source>
</reference>
<dbReference type="Proteomes" id="UP001224644">
    <property type="component" value="Unassembled WGS sequence"/>
</dbReference>
<evidence type="ECO:0000256" key="8">
    <source>
        <dbReference type="ARBA" id="ARBA00023136"/>
    </source>
</evidence>
<feature type="signal peptide" evidence="10">
    <location>
        <begin position="1"/>
        <end position="23"/>
    </location>
</feature>
<comment type="domain">
    <text evidence="10">Consists of 16-stranded beta-barrel sheets, with large surface-exposed loops, that form a transmembrane pore at the center of each barrel. The pore is partially ocluded by a peptide loop that folds into the pore lumen.</text>
</comment>
<dbReference type="RefSeq" id="WP_238228375.1">
    <property type="nucleotide sequence ID" value="NZ_BPQD01000045.1"/>
</dbReference>
<gene>
    <name evidence="11" type="ORF">QWZ12_15515</name>
</gene>
<evidence type="ECO:0000256" key="7">
    <source>
        <dbReference type="ARBA" id="ARBA00023114"/>
    </source>
</evidence>
<name>A0ABT8BIM0_9HYPH</name>
<comment type="caution">
    <text evidence="11">The sequence shown here is derived from an EMBL/GenBank/DDBJ whole genome shotgun (WGS) entry which is preliminary data.</text>
</comment>
<comment type="function">
    <text evidence="10">Forms passive diffusion pores that allow small molecular weight hydrophilic materials across the outer membrane.</text>
</comment>
<keyword evidence="12" id="KW-1185">Reference proteome</keyword>
<keyword evidence="4 10" id="KW-0812">Transmembrane</keyword>
<evidence type="ECO:0000256" key="9">
    <source>
        <dbReference type="ARBA" id="ARBA00023237"/>
    </source>
</evidence>
<evidence type="ECO:0000256" key="10">
    <source>
        <dbReference type="RuleBase" id="RU364005"/>
    </source>
</evidence>
<dbReference type="EMBL" id="JAUFPX010000015">
    <property type="protein sequence ID" value="MDN3592007.1"/>
    <property type="molecule type" value="Genomic_DNA"/>
</dbReference>